<evidence type="ECO:0000256" key="1">
    <source>
        <dbReference type="SAM" id="MobiDB-lite"/>
    </source>
</evidence>
<feature type="region of interest" description="Disordered" evidence="1">
    <location>
        <begin position="35"/>
        <end position="85"/>
    </location>
</feature>
<accession>A0ABX6P3M6</accession>
<feature type="compositionally biased region" description="Polar residues" evidence="1">
    <location>
        <begin position="69"/>
        <end position="85"/>
    </location>
</feature>
<evidence type="ECO:0000313" key="2">
    <source>
        <dbReference type="EMBL" id="QJW84673.1"/>
    </source>
</evidence>
<reference evidence="2 3" key="1">
    <citation type="submission" date="2020-05" db="EMBL/GenBank/DDBJ databases">
        <title>Ramlibacter rhizophilus sp. nov., isolated from rhizosphere soil of national flower Mugunghwa from South Korea.</title>
        <authorList>
            <person name="Zheng-Fei Y."/>
            <person name="Huan T."/>
        </authorList>
    </citation>
    <scope>NUCLEOTIDE SEQUENCE [LARGE SCALE GENOMIC DNA]</scope>
    <source>
        <strain evidence="2 3">H242</strain>
    </source>
</reference>
<feature type="compositionally biased region" description="Pro residues" evidence="1">
    <location>
        <begin position="54"/>
        <end position="67"/>
    </location>
</feature>
<proteinExistence type="predicted"/>
<dbReference type="Proteomes" id="UP000500826">
    <property type="component" value="Chromosome"/>
</dbReference>
<protein>
    <submittedName>
        <fullName evidence="2">Uncharacterized protein</fullName>
    </submittedName>
</protein>
<sequence>MALISVPSMPSNATLPALACTLVQLRVVSWRSVASTTPKFTSDRRSPTASPSSLLPPTPTKALPLPPSVTSWASTTEPSASVTPP</sequence>
<organism evidence="2 3">
    <name type="scientific">Ramlibacter terrae</name>
    <dbReference type="NCBI Taxonomy" id="2732511"/>
    <lineage>
        <taxon>Bacteria</taxon>
        <taxon>Pseudomonadati</taxon>
        <taxon>Pseudomonadota</taxon>
        <taxon>Betaproteobacteria</taxon>
        <taxon>Burkholderiales</taxon>
        <taxon>Comamonadaceae</taxon>
        <taxon>Ramlibacter</taxon>
    </lineage>
</organism>
<evidence type="ECO:0000313" key="3">
    <source>
        <dbReference type="Proteomes" id="UP000500826"/>
    </source>
</evidence>
<dbReference type="EMBL" id="CP053418">
    <property type="protein sequence ID" value="QJW84673.1"/>
    <property type="molecule type" value="Genomic_DNA"/>
</dbReference>
<keyword evidence="3" id="KW-1185">Reference proteome</keyword>
<name>A0ABX6P3M6_9BURK</name>
<gene>
    <name evidence="2" type="ORF">HK414_16130</name>
</gene>